<dbReference type="InterPro" id="IPR036271">
    <property type="entry name" value="Tet_transcr_reg_TetR-rel_C_sf"/>
</dbReference>
<dbReference type="PANTHER" id="PTHR30055:SF224">
    <property type="entry name" value="TRANSCRIPTIONAL REGULATOR TETR FAMILY"/>
    <property type="match status" value="1"/>
</dbReference>
<keyword evidence="1 2" id="KW-0238">DNA-binding</keyword>
<dbReference type="Pfam" id="PF00440">
    <property type="entry name" value="TetR_N"/>
    <property type="match status" value="1"/>
</dbReference>
<protein>
    <submittedName>
        <fullName evidence="4">TetR/AcrR family transcriptional regulator</fullName>
    </submittedName>
</protein>
<evidence type="ECO:0000313" key="4">
    <source>
        <dbReference type="EMBL" id="MDU0355931.1"/>
    </source>
</evidence>
<dbReference type="Pfam" id="PF14246">
    <property type="entry name" value="TetR_C_7"/>
    <property type="match status" value="1"/>
</dbReference>
<proteinExistence type="predicted"/>
<keyword evidence="5" id="KW-1185">Reference proteome</keyword>
<feature type="DNA-binding region" description="H-T-H motif" evidence="2">
    <location>
        <begin position="28"/>
        <end position="47"/>
    </location>
</feature>
<dbReference type="SUPFAM" id="SSF46689">
    <property type="entry name" value="Homeodomain-like"/>
    <property type="match status" value="1"/>
</dbReference>
<dbReference type="Gene3D" id="1.10.10.60">
    <property type="entry name" value="Homeodomain-like"/>
    <property type="match status" value="1"/>
</dbReference>
<dbReference type="InterPro" id="IPR001647">
    <property type="entry name" value="HTH_TetR"/>
</dbReference>
<dbReference type="InterPro" id="IPR023772">
    <property type="entry name" value="DNA-bd_HTH_TetR-type_CS"/>
</dbReference>
<dbReference type="PROSITE" id="PS01081">
    <property type="entry name" value="HTH_TETR_1"/>
    <property type="match status" value="1"/>
</dbReference>
<sequence length="200" mass="22427">MAKNSKKRKAIINSAISEFKAKGFKDTSMDQIALTANVSKRTVYNHFASKDILFDAIIDEMLMLFNASISIQYSATEALANQLQDIAQQELQLLADPAFVDLAKVIMAETIHSPARINQALEEVEKRDGNLSAWIMAAQKDQKLIAVDVDFAAAQFFALLKVFCFWPQVIQGQAFPDTEQQQQIIASAVSMFLKQYQLHH</sequence>
<accession>A0ABU3T105</accession>
<dbReference type="InterPro" id="IPR050109">
    <property type="entry name" value="HTH-type_TetR-like_transc_reg"/>
</dbReference>
<organism evidence="4 5">
    <name type="scientific">Paraglaciecola aquimarina</name>
    <dbReference type="NCBI Taxonomy" id="1235557"/>
    <lineage>
        <taxon>Bacteria</taxon>
        <taxon>Pseudomonadati</taxon>
        <taxon>Pseudomonadota</taxon>
        <taxon>Gammaproteobacteria</taxon>
        <taxon>Alteromonadales</taxon>
        <taxon>Alteromonadaceae</taxon>
        <taxon>Paraglaciecola</taxon>
    </lineage>
</organism>
<evidence type="ECO:0000256" key="1">
    <source>
        <dbReference type="ARBA" id="ARBA00023125"/>
    </source>
</evidence>
<evidence type="ECO:0000259" key="3">
    <source>
        <dbReference type="PROSITE" id="PS50977"/>
    </source>
</evidence>
<dbReference type="PANTHER" id="PTHR30055">
    <property type="entry name" value="HTH-TYPE TRANSCRIPTIONAL REGULATOR RUTR"/>
    <property type="match status" value="1"/>
</dbReference>
<dbReference type="PROSITE" id="PS50977">
    <property type="entry name" value="HTH_TETR_2"/>
    <property type="match status" value="1"/>
</dbReference>
<name>A0ABU3T105_9ALTE</name>
<dbReference type="RefSeq" id="WP_316027446.1">
    <property type="nucleotide sequence ID" value="NZ_JAWDIO010000002.1"/>
</dbReference>
<evidence type="ECO:0000256" key="2">
    <source>
        <dbReference type="PROSITE-ProRule" id="PRU00335"/>
    </source>
</evidence>
<reference evidence="4 5" key="1">
    <citation type="submission" date="2023-10" db="EMBL/GenBank/DDBJ databases">
        <title>Glaciecola aquimarina strain GGW-M5 nov., isolated from a coastal seawater.</title>
        <authorList>
            <person name="Bayburt H."/>
            <person name="Kim J.M."/>
            <person name="Choi B.J."/>
            <person name="Jeon C.O."/>
        </authorList>
    </citation>
    <scope>NUCLEOTIDE SEQUENCE [LARGE SCALE GENOMIC DNA]</scope>
    <source>
        <strain evidence="4 5">KCTC 32108</strain>
    </source>
</reference>
<dbReference type="Gene3D" id="1.10.357.10">
    <property type="entry name" value="Tetracycline Repressor, domain 2"/>
    <property type="match status" value="1"/>
</dbReference>
<dbReference type="InterPro" id="IPR039536">
    <property type="entry name" value="TetR_C_Proteobacteria"/>
</dbReference>
<dbReference type="EMBL" id="JAWDIO010000002">
    <property type="protein sequence ID" value="MDU0355931.1"/>
    <property type="molecule type" value="Genomic_DNA"/>
</dbReference>
<comment type="caution">
    <text evidence="4">The sequence shown here is derived from an EMBL/GenBank/DDBJ whole genome shotgun (WGS) entry which is preliminary data.</text>
</comment>
<evidence type="ECO:0000313" key="5">
    <source>
        <dbReference type="Proteomes" id="UP001247805"/>
    </source>
</evidence>
<dbReference type="Proteomes" id="UP001247805">
    <property type="component" value="Unassembled WGS sequence"/>
</dbReference>
<dbReference type="PRINTS" id="PR00455">
    <property type="entry name" value="HTHTETR"/>
</dbReference>
<feature type="domain" description="HTH tetR-type" evidence="3">
    <location>
        <begin position="5"/>
        <end position="65"/>
    </location>
</feature>
<gene>
    <name evidence="4" type="ORF">RS130_20385</name>
</gene>
<dbReference type="SUPFAM" id="SSF48498">
    <property type="entry name" value="Tetracyclin repressor-like, C-terminal domain"/>
    <property type="match status" value="1"/>
</dbReference>
<dbReference type="InterPro" id="IPR009057">
    <property type="entry name" value="Homeodomain-like_sf"/>
</dbReference>